<evidence type="ECO:0000256" key="3">
    <source>
        <dbReference type="ARBA" id="ARBA00022448"/>
    </source>
</evidence>
<dbReference type="CDD" id="cd00342">
    <property type="entry name" value="gram_neg_porins"/>
    <property type="match status" value="1"/>
</dbReference>
<keyword evidence="13" id="KW-1185">Reference proteome</keyword>
<protein>
    <submittedName>
        <fullName evidence="12">Porin</fullName>
    </submittedName>
</protein>
<name>A0A7Y8H225_9BURK</name>
<dbReference type="Pfam" id="PF13609">
    <property type="entry name" value="Porin_4"/>
    <property type="match status" value="1"/>
</dbReference>
<sequence length="369" mass="39069">MRANPACVTELLWSFDEIHTPACKWQRVWKPAVSRRLPIHQTSGENSMKKSLIALAVLAASGATMAQSSVTLYGRADVGVGSEKVDGESSTKMINGGLTTSRWGLRGTEDLGGGLKAHFKFEQRLDLTTGEVQSPSFKGEASMGLMGGFGKLTLGRGYTVYDDARALSVSNSVFDSSFTPAGNGVFKSGGDYASRANSQIRYDLPSMGGVYGGLSYAFDQKADTDSTITALLLGYKNGPMNFALGYQNQKETEDKYLQLAGAYDLGAAALSIGYNTRSGTDAKGDDTELTLGVNVPVGAFDFSVGYATSKTEIGGGTSAKASGLGLGATYKMSKRTKLYAGLRDIENKDGAGNKTGENRLYAVGVRHDF</sequence>
<dbReference type="PANTHER" id="PTHR34501:SF9">
    <property type="entry name" value="MAJOR OUTER MEMBRANE PROTEIN P.IA"/>
    <property type="match status" value="1"/>
</dbReference>
<comment type="subunit">
    <text evidence="2">Homotrimer.</text>
</comment>
<dbReference type="GO" id="GO:0046930">
    <property type="term" value="C:pore complex"/>
    <property type="evidence" value="ECO:0007669"/>
    <property type="project" value="UniProtKB-KW"/>
</dbReference>
<dbReference type="Proteomes" id="UP000545507">
    <property type="component" value="Unassembled WGS sequence"/>
</dbReference>
<evidence type="ECO:0000256" key="5">
    <source>
        <dbReference type="ARBA" id="ARBA00022692"/>
    </source>
</evidence>
<accession>A0A7Y8H225</accession>
<keyword evidence="8" id="KW-0626">Porin</keyword>
<dbReference type="PANTHER" id="PTHR34501">
    <property type="entry name" value="PROTEIN YDDL-RELATED"/>
    <property type="match status" value="1"/>
</dbReference>
<keyword evidence="4" id="KW-1134">Transmembrane beta strand</keyword>
<evidence type="ECO:0000313" key="12">
    <source>
        <dbReference type="EMBL" id="NWF48686.1"/>
    </source>
</evidence>
<keyword evidence="10" id="KW-0998">Cell outer membrane</keyword>
<evidence type="ECO:0000259" key="11">
    <source>
        <dbReference type="Pfam" id="PF13609"/>
    </source>
</evidence>
<keyword evidence="6" id="KW-0732">Signal</keyword>
<dbReference type="InterPro" id="IPR023614">
    <property type="entry name" value="Porin_dom_sf"/>
</dbReference>
<dbReference type="EMBL" id="VYGV01000028">
    <property type="protein sequence ID" value="NWF48686.1"/>
    <property type="molecule type" value="Genomic_DNA"/>
</dbReference>
<dbReference type="InterPro" id="IPR050298">
    <property type="entry name" value="Gram-neg_bact_OMP"/>
</dbReference>
<organism evidence="12 13">
    <name type="scientific">Hydrogenophaga aromaticivorans</name>
    <dbReference type="NCBI Taxonomy" id="2610898"/>
    <lineage>
        <taxon>Bacteria</taxon>
        <taxon>Pseudomonadati</taxon>
        <taxon>Pseudomonadota</taxon>
        <taxon>Betaproteobacteria</taxon>
        <taxon>Burkholderiales</taxon>
        <taxon>Comamonadaceae</taxon>
        <taxon>Hydrogenophaga</taxon>
    </lineage>
</organism>
<dbReference type="AlphaFoldDB" id="A0A7Y8H225"/>
<proteinExistence type="predicted"/>
<dbReference type="GO" id="GO:0006811">
    <property type="term" value="P:monoatomic ion transport"/>
    <property type="evidence" value="ECO:0007669"/>
    <property type="project" value="UniProtKB-KW"/>
</dbReference>
<evidence type="ECO:0000256" key="4">
    <source>
        <dbReference type="ARBA" id="ARBA00022452"/>
    </source>
</evidence>
<reference evidence="12 13" key="1">
    <citation type="submission" date="2019-09" db="EMBL/GenBank/DDBJ databases">
        <title>Hydrogenophaga aromatica sp. nov., isolated from a para-xylene-degrading enrichment culture.</title>
        <authorList>
            <person name="Tancsics A."/>
            <person name="Banerjee S."/>
        </authorList>
    </citation>
    <scope>NUCLEOTIDE SEQUENCE [LARGE SCALE GENOMIC DNA]</scope>
    <source>
        <strain evidence="12 13">D2P1</strain>
    </source>
</reference>
<comment type="subcellular location">
    <subcellularLocation>
        <location evidence="1">Cell outer membrane</location>
        <topology evidence="1">Multi-pass membrane protein</topology>
    </subcellularLocation>
</comment>
<evidence type="ECO:0000256" key="10">
    <source>
        <dbReference type="ARBA" id="ARBA00023237"/>
    </source>
</evidence>
<dbReference type="InterPro" id="IPR002299">
    <property type="entry name" value="Porin_Neis"/>
</dbReference>
<dbReference type="Gene3D" id="2.40.160.10">
    <property type="entry name" value="Porin"/>
    <property type="match status" value="1"/>
</dbReference>
<gene>
    <name evidence="12" type="ORF">F3K02_26000</name>
</gene>
<dbReference type="InterPro" id="IPR033900">
    <property type="entry name" value="Gram_neg_porin_domain"/>
</dbReference>
<evidence type="ECO:0000256" key="7">
    <source>
        <dbReference type="ARBA" id="ARBA00023065"/>
    </source>
</evidence>
<dbReference type="SUPFAM" id="SSF56935">
    <property type="entry name" value="Porins"/>
    <property type="match status" value="1"/>
</dbReference>
<evidence type="ECO:0000313" key="13">
    <source>
        <dbReference type="Proteomes" id="UP000545507"/>
    </source>
</evidence>
<dbReference type="PRINTS" id="PR00184">
    <property type="entry name" value="NEISSPPORIN"/>
</dbReference>
<dbReference type="GO" id="GO:0009279">
    <property type="term" value="C:cell outer membrane"/>
    <property type="evidence" value="ECO:0007669"/>
    <property type="project" value="UniProtKB-SubCell"/>
</dbReference>
<feature type="domain" description="Porin" evidence="11">
    <location>
        <begin position="54"/>
        <end position="349"/>
    </location>
</feature>
<evidence type="ECO:0000256" key="6">
    <source>
        <dbReference type="ARBA" id="ARBA00022729"/>
    </source>
</evidence>
<keyword evidence="3" id="KW-0813">Transport</keyword>
<keyword evidence="5" id="KW-0812">Transmembrane</keyword>
<evidence type="ECO:0000256" key="9">
    <source>
        <dbReference type="ARBA" id="ARBA00023136"/>
    </source>
</evidence>
<evidence type="ECO:0000256" key="2">
    <source>
        <dbReference type="ARBA" id="ARBA00011233"/>
    </source>
</evidence>
<keyword evidence="7" id="KW-0406">Ion transport</keyword>
<keyword evidence="9" id="KW-0472">Membrane</keyword>
<evidence type="ECO:0000256" key="8">
    <source>
        <dbReference type="ARBA" id="ARBA00023114"/>
    </source>
</evidence>
<dbReference type="GO" id="GO:0015288">
    <property type="term" value="F:porin activity"/>
    <property type="evidence" value="ECO:0007669"/>
    <property type="project" value="UniProtKB-KW"/>
</dbReference>
<evidence type="ECO:0000256" key="1">
    <source>
        <dbReference type="ARBA" id="ARBA00004571"/>
    </source>
</evidence>
<comment type="caution">
    <text evidence="12">The sequence shown here is derived from an EMBL/GenBank/DDBJ whole genome shotgun (WGS) entry which is preliminary data.</text>
</comment>